<sequence>MYCTEGTFNTAVDIKLRQWAEQQLPAKSVETGWEGLQLVFTQFLEKAKQSKDHDPIFDQLKSAVVEEAMRKHSWEDKAVDMLRVLQLNTLEDRSVHDKQQWDNAVKFLEKSLNDKLEATETLMKDMFGPSTKERWLYWKYKTEEQKLRTAVKKELDKILYSDPQVLGFEVDNEYVRQTWHPVFRRHFLRSSLSKSYECRKGFYLYHQGLQREFETDCNQVVLFWRIQQMLKVTSNALRQQVMNREGKKTSIRSMNVF</sequence>
<dbReference type="GO" id="GO:0005874">
    <property type="term" value="C:microtubule"/>
    <property type="evidence" value="ECO:0007669"/>
    <property type="project" value="TreeGrafter"/>
</dbReference>
<evidence type="ECO:0000256" key="1">
    <source>
        <dbReference type="ARBA" id="ARBA00022741"/>
    </source>
</evidence>
<comment type="caution">
    <text evidence="4">The sequence shown here is derived from an EMBL/GenBank/DDBJ whole genome shotgun (WGS) entry which is preliminary data.</text>
</comment>
<dbReference type="PANTHER" id="PTHR11566:SF67">
    <property type="entry name" value="DYNAMIN-LIKE 120 KDA PROTEIN, MITOCHONDRIAL"/>
    <property type="match status" value="1"/>
</dbReference>
<reference evidence="4" key="1">
    <citation type="submission" date="2013-04" db="EMBL/GenBank/DDBJ databases">
        <authorList>
            <person name="Qu J."/>
            <person name="Murali S.C."/>
            <person name="Bandaranaike D."/>
            <person name="Bellair M."/>
            <person name="Blankenburg K."/>
            <person name="Chao H."/>
            <person name="Dinh H."/>
            <person name="Doddapaneni H."/>
            <person name="Downs B."/>
            <person name="Dugan-Rocha S."/>
            <person name="Elkadiri S."/>
            <person name="Gnanaolivu R.D."/>
            <person name="Hernandez B."/>
            <person name="Javaid M."/>
            <person name="Jayaseelan J.C."/>
            <person name="Lee S."/>
            <person name="Li M."/>
            <person name="Ming W."/>
            <person name="Munidasa M."/>
            <person name="Muniz J."/>
            <person name="Nguyen L."/>
            <person name="Ongeri F."/>
            <person name="Osuji N."/>
            <person name="Pu L.-L."/>
            <person name="Puazo M."/>
            <person name="Qu C."/>
            <person name="Quiroz J."/>
            <person name="Raj R."/>
            <person name="Weissenberger G."/>
            <person name="Xin Y."/>
            <person name="Zou X."/>
            <person name="Han Y."/>
            <person name="Richards S."/>
            <person name="Worley K."/>
            <person name="Muzny D."/>
            <person name="Gibbs R."/>
        </authorList>
    </citation>
    <scope>NUCLEOTIDE SEQUENCE</scope>
    <source>
        <strain evidence="4">Sampled in the wild</strain>
    </source>
</reference>
<gene>
    <name evidence="4" type="ORF">J437_LFUL012452</name>
</gene>
<dbReference type="GO" id="GO:0031966">
    <property type="term" value="C:mitochondrial membrane"/>
    <property type="evidence" value="ECO:0007669"/>
    <property type="project" value="TreeGrafter"/>
</dbReference>
<dbReference type="GO" id="GO:0005758">
    <property type="term" value="C:mitochondrial intermembrane space"/>
    <property type="evidence" value="ECO:0007669"/>
    <property type="project" value="TreeGrafter"/>
</dbReference>
<dbReference type="GO" id="GO:0005525">
    <property type="term" value="F:GTP binding"/>
    <property type="evidence" value="ECO:0007669"/>
    <property type="project" value="UniProtKB-KW"/>
</dbReference>
<dbReference type="PANTHER" id="PTHR11566">
    <property type="entry name" value="DYNAMIN"/>
    <property type="match status" value="1"/>
</dbReference>
<protein>
    <recommendedName>
        <fullName evidence="3">Dynamin-like GTPase OPA1 C-terminal domain-containing protein</fullName>
    </recommendedName>
</protein>
<feature type="domain" description="Dynamin-like GTPase OPA1 C-terminal" evidence="3">
    <location>
        <begin position="5"/>
        <end position="248"/>
    </location>
</feature>
<dbReference type="GO" id="GO:0008053">
    <property type="term" value="P:mitochondrial fusion"/>
    <property type="evidence" value="ECO:0007669"/>
    <property type="project" value="TreeGrafter"/>
</dbReference>
<dbReference type="Proteomes" id="UP000792457">
    <property type="component" value="Unassembled WGS sequence"/>
</dbReference>
<dbReference type="OrthoDB" id="415706at2759"/>
<dbReference type="GO" id="GO:0000266">
    <property type="term" value="P:mitochondrial fission"/>
    <property type="evidence" value="ECO:0007669"/>
    <property type="project" value="TreeGrafter"/>
</dbReference>
<evidence type="ECO:0000313" key="5">
    <source>
        <dbReference type="Proteomes" id="UP000792457"/>
    </source>
</evidence>
<keyword evidence="1" id="KW-0547">Nucleotide-binding</keyword>
<dbReference type="GO" id="GO:0006897">
    <property type="term" value="P:endocytosis"/>
    <property type="evidence" value="ECO:0007669"/>
    <property type="project" value="TreeGrafter"/>
</dbReference>
<reference evidence="4" key="2">
    <citation type="submission" date="2017-10" db="EMBL/GenBank/DDBJ databases">
        <title>Ladona fulva Genome sequencing and assembly.</title>
        <authorList>
            <person name="Murali S."/>
            <person name="Richards S."/>
            <person name="Bandaranaike D."/>
            <person name="Bellair M."/>
            <person name="Blankenburg K."/>
            <person name="Chao H."/>
            <person name="Dinh H."/>
            <person name="Doddapaneni H."/>
            <person name="Dugan-Rocha S."/>
            <person name="Elkadiri S."/>
            <person name="Gnanaolivu R."/>
            <person name="Hernandez B."/>
            <person name="Skinner E."/>
            <person name="Javaid M."/>
            <person name="Lee S."/>
            <person name="Li M."/>
            <person name="Ming W."/>
            <person name="Munidasa M."/>
            <person name="Muniz J."/>
            <person name="Nguyen L."/>
            <person name="Hughes D."/>
            <person name="Osuji N."/>
            <person name="Pu L.-L."/>
            <person name="Puazo M."/>
            <person name="Qu C."/>
            <person name="Quiroz J."/>
            <person name="Raj R."/>
            <person name="Weissenberger G."/>
            <person name="Xin Y."/>
            <person name="Zou X."/>
            <person name="Han Y."/>
            <person name="Worley K."/>
            <person name="Muzny D."/>
            <person name="Gibbs R."/>
        </authorList>
    </citation>
    <scope>NUCLEOTIDE SEQUENCE</scope>
    <source>
        <strain evidence="4">Sampled in the wild</strain>
    </source>
</reference>
<dbReference type="InterPro" id="IPR045817">
    <property type="entry name" value="OPA1_C"/>
</dbReference>
<dbReference type="GO" id="GO:0048312">
    <property type="term" value="P:intracellular distribution of mitochondria"/>
    <property type="evidence" value="ECO:0007669"/>
    <property type="project" value="TreeGrafter"/>
</dbReference>
<dbReference type="AlphaFoldDB" id="A0A8K0KCW2"/>
<name>A0A8K0KCW2_LADFU</name>
<dbReference type="GO" id="GO:0016559">
    <property type="term" value="P:peroxisome fission"/>
    <property type="evidence" value="ECO:0007669"/>
    <property type="project" value="TreeGrafter"/>
</dbReference>
<evidence type="ECO:0000313" key="4">
    <source>
        <dbReference type="EMBL" id="KAG8232092.1"/>
    </source>
</evidence>
<dbReference type="EMBL" id="KZ308592">
    <property type="protein sequence ID" value="KAG8232092.1"/>
    <property type="molecule type" value="Genomic_DNA"/>
</dbReference>
<proteinExistence type="predicted"/>
<keyword evidence="5" id="KW-1185">Reference proteome</keyword>
<dbReference type="Pfam" id="PF19434">
    <property type="entry name" value="OPA1_C"/>
    <property type="match status" value="1"/>
</dbReference>
<accession>A0A8K0KCW2</accession>
<dbReference type="GO" id="GO:0008017">
    <property type="term" value="F:microtubule binding"/>
    <property type="evidence" value="ECO:0007669"/>
    <property type="project" value="TreeGrafter"/>
</dbReference>
<dbReference type="GO" id="GO:0003924">
    <property type="term" value="F:GTPase activity"/>
    <property type="evidence" value="ECO:0007669"/>
    <property type="project" value="TreeGrafter"/>
</dbReference>
<keyword evidence="2" id="KW-0342">GTP-binding</keyword>
<feature type="non-terminal residue" evidence="4">
    <location>
        <position position="257"/>
    </location>
</feature>
<organism evidence="4 5">
    <name type="scientific">Ladona fulva</name>
    <name type="common">Scarce chaser dragonfly</name>
    <name type="synonym">Libellula fulva</name>
    <dbReference type="NCBI Taxonomy" id="123851"/>
    <lineage>
        <taxon>Eukaryota</taxon>
        <taxon>Metazoa</taxon>
        <taxon>Ecdysozoa</taxon>
        <taxon>Arthropoda</taxon>
        <taxon>Hexapoda</taxon>
        <taxon>Insecta</taxon>
        <taxon>Pterygota</taxon>
        <taxon>Palaeoptera</taxon>
        <taxon>Odonata</taxon>
        <taxon>Epiprocta</taxon>
        <taxon>Anisoptera</taxon>
        <taxon>Libelluloidea</taxon>
        <taxon>Libellulidae</taxon>
        <taxon>Ladona</taxon>
    </lineage>
</organism>
<evidence type="ECO:0000259" key="3">
    <source>
        <dbReference type="Pfam" id="PF19434"/>
    </source>
</evidence>
<dbReference type="InterPro" id="IPR022812">
    <property type="entry name" value="Dynamin"/>
</dbReference>
<evidence type="ECO:0000256" key="2">
    <source>
        <dbReference type="ARBA" id="ARBA00023134"/>
    </source>
</evidence>